<evidence type="ECO:0000313" key="4">
    <source>
        <dbReference type="Proteomes" id="UP000199126"/>
    </source>
</evidence>
<dbReference type="InterPro" id="IPR032465">
    <property type="entry name" value="ACMSD"/>
</dbReference>
<proteinExistence type="predicted"/>
<feature type="domain" description="Amidohydrolase-related" evidence="2">
    <location>
        <begin position="13"/>
        <end position="295"/>
    </location>
</feature>
<protein>
    <recommendedName>
        <fullName evidence="2">Amidohydrolase-related domain-containing protein</fullName>
    </recommendedName>
</protein>
<dbReference type="RefSeq" id="WP_211609166.1">
    <property type="nucleotide sequence ID" value="NZ_FODV01000010.1"/>
</dbReference>
<keyword evidence="4" id="KW-1185">Reference proteome</keyword>
<keyword evidence="1" id="KW-0456">Lyase</keyword>
<dbReference type="OrthoDB" id="34429at2157"/>
<dbReference type="GO" id="GO:0016787">
    <property type="term" value="F:hydrolase activity"/>
    <property type="evidence" value="ECO:0007669"/>
    <property type="project" value="InterPro"/>
</dbReference>
<dbReference type="InterPro" id="IPR006680">
    <property type="entry name" value="Amidohydro-rel"/>
</dbReference>
<evidence type="ECO:0000256" key="1">
    <source>
        <dbReference type="ARBA" id="ARBA00023239"/>
    </source>
</evidence>
<organism evidence="3 4">
    <name type="scientific">Halogranum amylolyticum</name>
    <dbReference type="NCBI Taxonomy" id="660520"/>
    <lineage>
        <taxon>Archaea</taxon>
        <taxon>Methanobacteriati</taxon>
        <taxon>Methanobacteriota</taxon>
        <taxon>Stenosarchaea group</taxon>
        <taxon>Halobacteria</taxon>
        <taxon>Halobacteriales</taxon>
        <taxon>Haloferacaceae</taxon>
    </lineage>
</organism>
<evidence type="ECO:0000313" key="3">
    <source>
        <dbReference type="EMBL" id="SEP00345.1"/>
    </source>
</evidence>
<evidence type="ECO:0000259" key="2">
    <source>
        <dbReference type="Pfam" id="PF04909"/>
    </source>
</evidence>
<dbReference type="EMBL" id="FODV01000010">
    <property type="protein sequence ID" value="SEP00345.1"/>
    <property type="molecule type" value="Genomic_DNA"/>
</dbReference>
<dbReference type="PANTHER" id="PTHR21240">
    <property type="entry name" value="2-AMINO-3-CARBOXYLMUCONATE-6-SEMIALDEHYDE DECARBOXYLASE"/>
    <property type="match status" value="1"/>
</dbReference>
<dbReference type="Proteomes" id="UP000199126">
    <property type="component" value="Unassembled WGS sequence"/>
</dbReference>
<name>A0A1H8UAZ3_9EURY</name>
<dbReference type="Gene3D" id="3.20.20.140">
    <property type="entry name" value="Metal-dependent hydrolases"/>
    <property type="match status" value="1"/>
</dbReference>
<reference evidence="4" key="1">
    <citation type="submission" date="2016-10" db="EMBL/GenBank/DDBJ databases">
        <authorList>
            <person name="Varghese N."/>
            <person name="Submissions S."/>
        </authorList>
    </citation>
    <scope>NUCLEOTIDE SEQUENCE [LARGE SCALE GENOMIC DNA]</scope>
    <source>
        <strain evidence="4">CGMCC 1.10121</strain>
    </source>
</reference>
<dbReference type="PANTHER" id="PTHR21240:SF19">
    <property type="entry name" value="CATALYTIC_ HYDROLASE"/>
    <property type="match status" value="1"/>
</dbReference>
<dbReference type="AlphaFoldDB" id="A0A1H8UAZ3"/>
<dbReference type="SUPFAM" id="SSF51556">
    <property type="entry name" value="Metallo-dependent hydrolases"/>
    <property type="match status" value="1"/>
</dbReference>
<gene>
    <name evidence="3" type="ORF">SAMN04487948_11070</name>
</gene>
<sequence length="295" mass="33088">MADRDRTPPDGVIDTHVHMNPFWRLNDDARSTLQSHSANFEEKRALAKNPDEFVAYLDSQGVAMAAIINYVTASMGYTHDTNEWAAEFRDSHPDRIMAFGGFDPRLTDDPEGVVERAVDDLQLDGIKIHPPHQGLNANDYRDDPDTRGLDGLRILYERCESAGVPVMVHTGTSIFPSARSRYADPMPLDDVAVDFPDLPLIMAHGGRPMYTDEAWFLLFRHDNVYLDISSFPPQNLLDYFPDIEQVSGRVLFGSDWPGPMVPDIGDNVEAVKQLDLPDDVVDSILRGTAEELYNL</sequence>
<dbReference type="InterPro" id="IPR032466">
    <property type="entry name" value="Metal_Hydrolase"/>
</dbReference>
<accession>A0A1H8UAZ3</accession>
<dbReference type="GO" id="GO:0016831">
    <property type="term" value="F:carboxy-lyase activity"/>
    <property type="evidence" value="ECO:0007669"/>
    <property type="project" value="InterPro"/>
</dbReference>
<dbReference type="CDD" id="cd01292">
    <property type="entry name" value="metallo-dependent_hydrolases"/>
    <property type="match status" value="1"/>
</dbReference>
<dbReference type="Pfam" id="PF04909">
    <property type="entry name" value="Amidohydro_2"/>
    <property type="match status" value="1"/>
</dbReference>